<dbReference type="GO" id="GO:0004497">
    <property type="term" value="F:monooxygenase activity"/>
    <property type="evidence" value="ECO:0007669"/>
    <property type="project" value="UniProtKB-KW"/>
</dbReference>
<comment type="caution">
    <text evidence="5">The sequence shown here is derived from an EMBL/GenBank/DDBJ whole genome shotgun (WGS) entry which is preliminary data.</text>
</comment>
<sequence length="423" mass="46898">MGSNEDGKASSQHIQEKIMIVGGGIGGLACALALHRVGLKSVVLEQSDTLRATGNCITLWSNALRVLDALGIGEQFRTLYHNILEYEIFNQQGKRLAGLVLAECDGPKPHELRAVERRFLLEALAGQLPPGTIRFKSRVTSIEKSETSTGITDIHLQDGSIYNAQVVLGFDGQKSVVAEWMGLKKAELVGQVGIRGMAIFPNGHKFEDKVYYTVGKGTRSAIAAVNDTKIYWFILWNDWGEGYRSTSPEQLKAEALERSKAYQSRDIELCINNTPLEHFIKSTIRHRINTMDPTTQVVGTVTLAGDASHPTTPNMGQGGCMALEDAILLTKKLYPVLTEGPNTDSPVAESERIHLALVEFQQERHDRTYSLSVQSHKVGVVMQSAWSVICFYRDWYLIPKSLNPKYFLNHTLFDVGKLPIQLS</sequence>
<protein>
    <recommendedName>
        <fullName evidence="4">FAD-binding domain-containing protein</fullName>
    </recommendedName>
</protein>
<dbReference type="PRINTS" id="PR00420">
    <property type="entry name" value="RNGMNOXGNASE"/>
</dbReference>
<comment type="similarity">
    <text evidence="3">Belongs to the 3-hydroxybenzoate 6-hydroxylase family.</text>
</comment>
<dbReference type="SUPFAM" id="SSF51905">
    <property type="entry name" value="FAD/NAD(P)-binding domain"/>
    <property type="match status" value="1"/>
</dbReference>
<dbReference type="PANTHER" id="PTHR45934:SF9">
    <property type="entry name" value="FAD_NAD(P)-BINDING OXIDOREDUCTASE FAMILY PROTEIN"/>
    <property type="match status" value="1"/>
</dbReference>
<accession>A0A8T0GTY7</accession>
<reference evidence="5" key="1">
    <citation type="submission" date="2020-06" db="EMBL/GenBank/DDBJ databases">
        <title>WGS assembly of Ceratodon purpureus strain R40.</title>
        <authorList>
            <person name="Carey S.B."/>
            <person name="Jenkins J."/>
            <person name="Shu S."/>
            <person name="Lovell J.T."/>
            <person name="Sreedasyam A."/>
            <person name="Maumus F."/>
            <person name="Tiley G.P."/>
            <person name="Fernandez-Pozo N."/>
            <person name="Barry K."/>
            <person name="Chen C."/>
            <person name="Wang M."/>
            <person name="Lipzen A."/>
            <person name="Daum C."/>
            <person name="Saski C.A."/>
            <person name="Payton A.C."/>
            <person name="Mcbreen J.C."/>
            <person name="Conrad R.E."/>
            <person name="Kollar L.M."/>
            <person name="Olsson S."/>
            <person name="Huttunen S."/>
            <person name="Landis J.B."/>
            <person name="Wickett N.J."/>
            <person name="Johnson M.G."/>
            <person name="Rensing S.A."/>
            <person name="Grimwood J."/>
            <person name="Schmutz J."/>
            <person name="Mcdaniel S.F."/>
        </authorList>
    </citation>
    <scope>NUCLEOTIDE SEQUENCE</scope>
    <source>
        <strain evidence="5">R40</strain>
    </source>
</reference>
<dbReference type="InterPro" id="IPR044560">
    <property type="entry name" value="MOase"/>
</dbReference>
<evidence type="ECO:0000259" key="4">
    <source>
        <dbReference type="Pfam" id="PF01494"/>
    </source>
</evidence>
<dbReference type="EMBL" id="CM026430">
    <property type="protein sequence ID" value="KAG0562027.1"/>
    <property type="molecule type" value="Genomic_DNA"/>
</dbReference>
<evidence type="ECO:0000256" key="3">
    <source>
        <dbReference type="ARBA" id="ARBA00024018"/>
    </source>
</evidence>
<proteinExistence type="inferred from homology"/>
<gene>
    <name evidence="5" type="ORF">KC19_9G111400</name>
</gene>
<organism evidence="5 6">
    <name type="scientific">Ceratodon purpureus</name>
    <name type="common">Fire moss</name>
    <name type="synonym">Dicranum purpureum</name>
    <dbReference type="NCBI Taxonomy" id="3225"/>
    <lineage>
        <taxon>Eukaryota</taxon>
        <taxon>Viridiplantae</taxon>
        <taxon>Streptophyta</taxon>
        <taxon>Embryophyta</taxon>
        <taxon>Bryophyta</taxon>
        <taxon>Bryophytina</taxon>
        <taxon>Bryopsida</taxon>
        <taxon>Dicranidae</taxon>
        <taxon>Pseudoditrichales</taxon>
        <taxon>Ditrichaceae</taxon>
        <taxon>Ceratodon</taxon>
    </lineage>
</organism>
<evidence type="ECO:0000256" key="1">
    <source>
        <dbReference type="ARBA" id="ARBA00023002"/>
    </source>
</evidence>
<dbReference type="InterPro" id="IPR002938">
    <property type="entry name" value="FAD-bd"/>
</dbReference>
<evidence type="ECO:0000256" key="2">
    <source>
        <dbReference type="ARBA" id="ARBA00023033"/>
    </source>
</evidence>
<dbReference type="PANTHER" id="PTHR45934">
    <property type="entry name" value="FAD/NAD(P)-BINDING OXIDOREDUCTASE FAMILY PROTEIN"/>
    <property type="match status" value="1"/>
</dbReference>
<evidence type="ECO:0000313" key="5">
    <source>
        <dbReference type="EMBL" id="KAG0562027.1"/>
    </source>
</evidence>
<keyword evidence="2" id="KW-0503">Monooxygenase</keyword>
<dbReference type="Proteomes" id="UP000822688">
    <property type="component" value="Chromosome 9"/>
</dbReference>
<name>A0A8T0GTY7_CERPU</name>
<dbReference type="GO" id="GO:0071949">
    <property type="term" value="F:FAD binding"/>
    <property type="evidence" value="ECO:0007669"/>
    <property type="project" value="InterPro"/>
</dbReference>
<evidence type="ECO:0000313" key="6">
    <source>
        <dbReference type="Proteomes" id="UP000822688"/>
    </source>
</evidence>
<dbReference type="Pfam" id="PF01494">
    <property type="entry name" value="FAD_binding_3"/>
    <property type="match status" value="1"/>
</dbReference>
<dbReference type="AlphaFoldDB" id="A0A8T0GTY7"/>
<feature type="domain" description="FAD-binding" evidence="4">
    <location>
        <begin position="17"/>
        <end position="342"/>
    </location>
</feature>
<dbReference type="InterPro" id="IPR036188">
    <property type="entry name" value="FAD/NAD-bd_sf"/>
</dbReference>
<keyword evidence="6" id="KW-1185">Reference proteome</keyword>
<dbReference type="Gene3D" id="3.50.50.60">
    <property type="entry name" value="FAD/NAD(P)-binding domain"/>
    <property type="match status" value="1"/>
</dbReference>
<keyword evidence="1" id="KW-0560">Oxidoreductase</keyword>